<dbReference type="GO" id="GO:0005634">
    <property type="term" value="C:nucleus"/>
    <property type="evidence" value="ECO:0007669"/>
    <property type="project" value="UniProtKB-SubCell"/>
</dbReference>
<dbReference type="GO" id="GO:0051301">
    <property type="term" value="P:cell division"/>
    <property type="evidence" value="ECO:0007669"/>
    <property type="project" value="UniProtKB-UniRule"/>
</dbReference>
<keyword evidence="9" id="KW-0539">Nucleus</keyword>
<evidence type="ECO:0000313" key="12">
    <source>
        <dbReference type="EMBL" id="KAL3628875.1"/>
    </source>
</evidence>
<sequence length="312" mass="35721">MAGSGDRDVLAIMAERRLVCERAIPIQQKKIDSLFTFSRTRFDSAKSEAQRTIQLQEKLGKLKGELLEAEEGLVKALSVKTKKEAKRMAMMESISAMKARFQELNGLVEDQRKRKDEYSAIMFQQFEALTAHKEKCTQNREHMEQIEEAISWYNRILGFRIEPGCGVKFIFTNINRDNPDEEYSFITRHENDIYTLLNCVPHLSDTKEMVNELNKTNGLFKFVRTMREVSRIGSTWLGISHRSSLDQDTSINSISAPVSSVSTNHSYESPRSENLLQLAEPNTSSRKVAKRQSIHTPQSSARRRSARLKGKN</sequence>
<protein>
    <recommendedName>
        <fullName evidence="9">Kinetochore protein SPC25</fullName>
    </recommendedName>
</protein>
<dbReference type="Gene3D" id="3.30.457.50">
    <property type="entry name" value="Chromosome segregation protein Spc25"/>
    <property type="match status" value="1"/>
</dbReference>
<keyword evidence="8 9" id="KW-0137">Centromere</keyword>
<accession>A0ABD3CG65</accession>
<dbReference type="PANTHER" id="PTHR14281">
    <property type="entry name" value="KINETOCHORE PROTEIN SPC25-RELATED"/>
    <property type="match status" value="1"/>
</dbReference>
<dbReference type="PANTHER" id="PTHR14281:SF0">
    <property type="entry name" value="KINETOCHORE PROTEIN SPC25"/>
    <property type="match status" value="1"/>
</dbReference>
<dbReference type="FunFam" id="3.30.457.50:FF:000001">
    <property type="entry name" value="Probable kinetochore protein spc25"/>
    <property type="match status" value="1"/>
</dbReference>
<dbReference type="EMBL" id="JAVIJP010000036">
    <property type="protein sequence ID" value="KAL3628875.1"/>
    <property type="molecule type" value="Genomic_DNA"/>
</dbReference>
<evidence type="ECO:0000256" key="6">
    <source>
        <dbReference type="ARBA" id="ARBA00023054"/>
    </source>
</evidence>
<comment type="subunit">
    <text evidence="9">Component of the NDC80 complex.</text>
</comment>
<comment type="caution">
    <text evidence="12">The sequence shown here is derived from an EMBL/GenBank/DDBJ whole genome shotgun (WGS) entry which is preliminary data.</text>
</comment>
<evidence type="ECO:0000256" key="5">
    <source>
        <dbReference type="ARBA" id="ARBA00022776"/>
    </source>
</evidence>
<keyword evidence="13" id="KW-1185">Reference proteome</keyword>
<keyword evidence="4 9" id="KW-0132">Cell division</keyword>
<keyword evidence="7 9" id="KW-0131">Cell cycle</keyword>
<dbReference type="CDD" id="cd23784">
    <property type="entry name" value="RWD_Spc25"/>
    <property type="match status" value="1"/>
</dbReference>
<proteinExistence type="inferred from homology"/>
<feature type="compositionally biased region" description="Polar residues" evidence="10">
    <location>
        <begin position="256"/>
        <end position="286"/>
    </location>
</feature>
<dbReference type="GO" id="GO:0000776">
    <property type="term" value="C:kinetochore"/>
    <property type="evidence" value="ECO:0007669"/>
    <property type="project" value="UniProtKB-UniRule"/>
</dbReference>
<evidence type="ECO:0000256" key="3">
    <source>
        <dbReference type="ARBA" id="ARBA00022454"/>
    </source>
</evidence>
<dbReference type="Proteomes" id="UP001632038">
    <property type="component" value="Unassembled WGS sequence"/>
</dbReference>
<dbReference type="Pfam" id="PF08234">
    <property type="entry name" value="Spindle_Spc25"/>
    <property type="match status" value="1"/>
</dbReference>
<feature type="domain" description="Chromosome segregation protein Spc25 C-terminal" evidence="11">
    <location>
        <begin position="167"/>
        <end position="228"/>
    </location>
</feature>
<evidence type="ECO:0000256" key="10">
    <source>
        <dbReference type="SAM" id="MobiDB-lite"/>
    </source>
</evidence>
<dbReference type="InterPro" id="IPR045143">
    <property type="entry name" value="Spc25"/>
</dbReference>
<evidence type="ECO:0000256" key="4">
    <source>
        <dbReference type="ARBA" id="ARBA00022618"/>
    </source>
</evidence>
<evidence type="ECO:0000256" key="8">
    <source>
        <dbReference type="ARBA" id="ARBA00023328"/>
    </source>
</evidence>
<evidence type="ECO:0000256" key="7">
    <source>
        <dbReference type="ARBA" id="ARBA00023306"/>
    </source>
</evidence>
<keyword evidence="9" id="KW-0995">Kinetochore</keyword>
<name>A0ABD3CG65_9LAMI</name>
<comment type="similarity">
    <text evidence="2 9">Belongs to the SPC25 family.</text>
</comment>
<feature type="compositionally biased region" description="Basic residues" evidence="10">
    <location>
        <begin position="301"/>
        <end position="312"/>
    </location>
</feature>
<keyword evidence="3 9" id="KW-0158">Chromosome</keyword>
<evidence type="ECO:0000313" key="13">
    <source>
        <dbReference type="Proteomes" id="UP001632038"/>
    </source>
</evidence>
<evidence type="ECO:0000256" key="9">
    <source>
        <dbReference type="RuleBase" id="RU367150"/>
    </source>
</evidence>
<organism evidence="12 13">
    <name type="scientific">Castilleja foliolosa</name>
    <dbReference type="NCBI Taxonomy" id="1961234"/>
    <lineage>
        <taxon>Eukaryota</taxon>
        <taxon>Viridiplantae</taxon>
        <taxon>Streptophyta</taxon>
        <taxon>Embryophyta</taxon>
        <taxon>Tracheophyta</taxon>
        <taxon>Spermatophyta</taxon>
        <taxon>Magnoliopsida</taxon>
        <taxon>eudicotyledons</taxon>
        <taxon>Gunneridae</taxon>
        <taxon>Pentapetalae</taxon>
        <taxon>asterids</taxon>
        <taxon>lamiids</taxon>
        <taxon>Lamiales</taxon>
        <taxon>Orobanchaceae</taxon>
        <taxon>Pedicularideae</taxon>
        <taxon>Castillejinae</taxon>
        <taxon>Castilleja</taxon>
    </lineage>
</organism>
<gene>
    <name evidence="12" type="ORF">CASFOL_027921</name>
</gene>
<evidence type="ECO:0000256" key="1">
    <source>
        <dbReference type="ARBA" id="ARBA00004584"/>
    </source>
</evidence>
<keyword evidence="5 9" id="KW-0498">Mitosis</keyword>
<evidence type="ECO:0000256" key="2">
    <source>
        <dbReference type="ARBA" id="ARBA00006379"/>
    </source>
</evidence>
<dbReference type="InterPro" id="IPR013255">
    <property type="entry name" value="Spc25_C"/>
</dbReference>
<comment type="subcellular location">
    <subcellularLocation>
        <location evidence="1">Chromosome</location>
        <location evidence="1">Centromere</location>
    </subcellularLocation>
    <subcellularLocation>
        <location evidence="9">Nucleus</location>
    </subcellularLocation>
    <subcellularLocation>
        <location evidence="9">Chromosome</location>
        <location evidence="9">Centromere</location>
        <location evidence="9">Kinetochore</location>
    </subcellularLocation>
</comment>
<keyword evidence="6" id="KW-0175">Coiled coil</keyword>
<dbReference type="AlphaFoldDB" id="A0ABD3CG65"/>
<comment type="function">
    <text evidence="9">Acts as a component of the essential kinetochore-associated NDC80 complex, which is required for chromosome segregation and spindle checkpoint activity.</text>
</comment>
<reference evidence="13" key="1">
    <citation type="journal article" date="2024" name="IScience">
        <title>Strigolactones Initiate the Formation of Haustorium-like Structures in Castilleja.</title>
        <authorList>
            <person name="Buerger M."/>
            <person name="Peterson D."/>
            <person name="Chory J."/>
        </authorList>
    </citation>
    <scope>NUCLEOTIDE SEQUENCE [LARGE SCALE GENOMIC DNA]</scope>
</reference>
<evidence type="ECO:0000259" key="11">
    <source>
        <dbReference type="Pfam" id="PF08234"/>
    </source>
</evidence>
<feature type="region of interest" description="Disordered" evidence="10">
    <location>
        <begin position="256"/>
        <end position="312"/>
    </location>
</feature>